<keyword evidence="2" id="KW-1003">Cell membrane</keyword>
<dbReference type="RefSeq" id="WP_012415633.1">
    <property type="nucleotide sequence ID" value="NC_010644.1"/>
</dbReference>
<evidence type="ECO:0000313" key="10">
    <source>
        <dbReference type="Proteomes" id="UP000001029"/>
    </source>
</evidence>
<dbReference type="Pfam" id="PF13567">
    <property type="entry name" value="DUF4131"/>
    <property type="match status" value="1"/>
</dbReference>
<feature type="transmembrane region" description="Helical" evidence="6">
    <location>
        <begin position="415"/>
        <end position="434"/>
    </location>
</feature>
<comment type="subcellular location">
    <subcellularLocation>
        <location evidence="1">Cell membrane</location>
        <topology evidence="1">Multi-pass membrane protein</topology>
    </subcellularLocation>
</comment>
<accession>B2KES2</accession>
<keyword evidence="4 6" id="KW-1133">Transmembrane helix</keyword>
<evidence type="ECO:0000256" key="4">
    <source>
        <dbReference type="ARBA" id="ARBA00022989"/>
    </source>
</evidence>
<keyword evidence="5 6" id="KW-0472">Membrane</keyword>
<dbReference type="PANTHER" id="PTHR30619:SF1">
    <property type="entry name" value="RECOMBINATION PROTEIN 2"/>
    <property type="match status" value="1"/>
</dbReference>
<dbReference type="InterPro" id="IPR025405">
    <property type="entry name" value="DUF4131"/>
</dbReference>
<dbReference type="STRING" id="445932.Emin_1470"/>
<dbReference type="HOGENOM" id="CLU_448152_0_0_0"/>
<sequence length="609" mass="67867">MHVDYYKRPLFLFLIFYALFLLTTPNKISDNDIAHKAPAKAVITALVTQNPQIKSGGVNIFAKVLTLNGEDVKSRIYAKMPPDTEVNLFDVVELEGHLTTPFAVNIQGNFNWAQYLANKNIHTQFNADNAKVIKKAPLFFTFLCNIRKDILNLFEKYFDRDGAAILGGIVLGARGEVPADLNKAFNDSGAMHLLVASGGNVGFVTLIMYYVYVILGVKYNWRLPLALAAAGVYTILAGADAPLVRAYLMTICTGIGIKTGRNSGAFHGLCLAALIILITNPGSIKDVGFQMSFLATFIILLSVNSFKLPAKWPKYIKIPLEIFLITTSVQLVLLPIYANVFYRFSITALLSNIFLVPLSGIIMGAGFLLYFTYLLNISFLFKAVYYITFALLFVFKFFVNFFSSFSFSAVSVPALSVPSTALFFIILFFIYNSVFFKHQKIIAAGLSLLLLLIILINPFKPKNYVFVLDYQNSNAVVLNINGQTFITTENFNDTVLQNTLYSLSRKRADILFSKKEIIPSVKRVIPFTDIWPGEAVTHKDTSVTAQWGINKGYVKFWNNTGYSGTDKDSMTFVFENKGNTVLTGGLNNFVKINDVITEAKRNKSVKVKL</sequence>
<dbReference type="InterPro" id="IPR004477">
    <property type="entry name" value="ComEC_N"/>
</dbReference>
<evidence type="ECO:0000256" key="6">
    <source>
        <dbReference type="SAM" id="Phobius"/>
    </source>
</evidence>
<dbReference type="EMBL" id="CP001055">
    <property type="protein sequence ID" value="ACC99018.1"/>
    <property type="molecule type" value="Genomic_DNA"/>
</dbReference>
<dbReference type="Proteomes" id="UP000001029">
    <property type="component" value="Chromosome"/>
</dbReference>
<name>B2KES2_ELUMP</name>
<feature type="transmembrane region" description="Helical" evidence="6">
    <location>
        <begin position="318"/>
        <end position="338"/>
    </location>
</feature>
<protein>
    <submittedName>
        <fullName evidence="9">Putative membrane metal-binding protein</fullName>
    </submittedName>
</protein>
<feature type="transmembrane region" description="Helical" evidence="6">
    <location>
        <begin position="264"/>
        <end position="281"/>
    </location>
</feature>
<dbReference type="NCBIfam" id="TIGR00360">
    <property type="entry name" value="ComEC_N-term"/>
    <property type="match status" value="1"/>
</dbReference>
<evidence type="ECO:0000256" key="3">
    <source>
        <dbReference type="ARBA" id="ARBA00022692"/>
    </source>
</evidence>
<feature type="transmembrane region" description="Helical" evidence="6">
    <location>
        <begin position="383"/>
        <end position="403"/>
    </location>
</feature>
<evidence type="ECO:0000313" key="9">
    <source>
        <dbReference type="EMBL" id="ACC99018.1"/>
    </source>
</evidence>
<feature type="transmembrane region" description="Helical" evidence="6">
    <location>
        <begin position="344"/>
        <end position="371"/>
    </location>
</feature>
<evidence type="ECO:0000259" key="8">
    <source>
        <dbReference type="Pfam" id="PF13567"/>
    </source>
</evidence>
<dbReference type="GO" id="GO:0005886">
    <property type="term" value="C:plasma membrane"/>
    <property type="evidence" value="ECO:0007669"/>
    <property type="project" value="UniProtKB-SubCell"/>
</dbReference>
<dbReference type="Pfam" id="PF03772">
    <property type="entry name" value="Competence"/>
    <property type="match status" value="1"/>
</dbReference>
<keyword evidence="10" id="KW-1185">Reference proteome</keyword>
<reference evidence="9 10" key="1">
    <citation type="journal article" date="2009" name="Appl. Environ. Microbiol.">
        <title>Genomic analysis of 'Elusimicrobium minutum,' the first cultivated representative of the phylum 'Elusimicrobia' (formerly termite group 1).</title>
        <authorList>
            <person name="Herlemann D.P.R."/>
            <person name="Geissinger O."/>
            <person name="Ikeda-Ohtsubo W."/>
            <person name="Kunin V."/>
            <person name="Sun H."/>
            <person name="Lapidus A."/>
            <person name="Hugenholtz P."/>
            <person name="Brune A."/>
        </authorList>
    </citation>
    <scope>NUCLEOTIDE SEQUENCE [LARGE SCALE GENOMIC DNA]</scope>
    <source>
        <strain evidence="9 10">Pei191</strain>
    </source>
</reference>
<evidence type="ECO:0000256" key="5">
    <source>
        <dbReference type="ARBA" id="ARBA00023136"/>
    </source>
</evidence>
<gene>
    <name evidence="9" type="ordered locus">Emin_1470</name>
</gene>
<feature type="transmembrane region" description="Helical" evidence="6">
    <location>
        <begin position="441"/>
        <end position="459"/>
    </location>
</feature>
<dbReference type="OrthoDB" id="9761531at2"/>
<organism evidence="9 10">
    <name type="scientific">Elusimicrobium minutum (strain Pei191)</name>
    <dbReference type="NCBI Taxonomy" id="445932"/>
    <lineage>
        <taxon>Bacteria</taxon>
        <taxon>Pseudomonadati</taxon>
        <taxon>Elusimicrobiota</taxon>
        <taxon>Elusimicrobia</taxon>
        <taxon>Elusimicrobiales</taxon>
        <taxon>Elusimicrobiaceae</taxon>
        <taxon>Elusimicrobium</taxon>
    </lineage>
</organism>
<dbReference type="KEGG" id="emi:Emin_1470"/>
<dbReference type="PANTHER" id="PTHR30619">
    <property type="entry name" value="DNA INTERNALIZATION/COMPETENCE PROTEIN COMEC/REC2"/>
    <property type="match status" value="1"/>
</dbReference>
<dbReference type="InterPro" id="IPR052159">
    <property type="entry name" value="Competence_DNA_uptake"/>
</dbReference>
<keyword evidence="3 6" id="KW-0812">Transmembrane</keyword>
<evidence type="ECO:0000256" key="1">
    <source>
        <dbReference type="ARBA" id="ARBA00004651"/>
    </source>
</evidence>
<feature type="domain" description="ComEC/Rec2-related protein" evidence="7">
    <location>
        <begin position="169"/>
        <end position="431"/>
    </location>
</feature>
<dbReference type="AlphaFoldDB" id="B2KES2"/>
<feature type="domain" description="DUF4131" evidence="8">
    <location>
        <begin position="10"/>
        <end position="131"/>
    </location>
</feature>
<feature type="transmembrane region" description="Helical" evidence="6">
    <location>
        <begin position="6"/>
        <end position="23"/>
    </location>
</feature>
<feature type="transmembrane region" description="Helical" evidence="6">
    <location>
        <begin position="221"/>
        <end position="243"/>
    </location>
</feature>
<feature type="transmembrane region" description="Helical" evidence="6">
    <location>
        <begin position="287"/>
        <end position="306"/>
    </location>
</feature>
<feature type="transmembrane region" description="Helical" evidence="6">
    <location>
        <begin position="193"/>
        <end position="215"/>
    </location>
</feature>
<evidence type="ECO:0000259" key="7">
    <source>
        <dbReference type="Pfam" id="PF03772"/>
    </source>
</evidence>
<evidence type="ECO:0000256" key="2">
    <source>
        <dbReference type="ARBA" id="ARBA00022475"/>
    </source>
</evidence>
<proteinExistence type="predicted"/>